<dbReference type="Gene3D" id="3.40.1010.10">
    <property type="entry name" value="Cobalt-precorrin-4 Transmethylase, Domain 1"/>
    <property type="match status" value="1"/>
</dbReference>
<dbReference type="GO" id="GO:0019354">
    <property type="term" value="P:siroheme biosynthetic process"/>
    <property type="evidence" value="ECO:0007669"/>
    <property type="project" value="InterPro"/>
</dbReference>
<evidence type="ECO:0000256" key="9">
    <source>
        <dbReference type="RuleBase" id="RU003960"/>
    </source>
</evidence>
<dbReference type="InterPro" id="IPR035996">
    <property type="entry name" value="4pyrrol_Methylase_sf"/>
</dbReference>
<dbReference type="InterPro" id="IPR006366">
    <property type="entry name" value="CobA/CysG_C"/>
</dbReference>
<dbReference type="InterPro" id="IPR000878">
    <property type="entry name" value="4pyrrol_Mease"/>
</dbReference>
<comment type="similarity">
    <text evidence="1 9">Belongs to the precorrin methyltransferase family.</text>
</comment>
<dbReference type="PROSITE" id="PS00840">
    <property type="entry name" value="SUMT_2"/>
    <property type="match status" value="1"/>
</dbReference>
<protein>
    <recommendedName>
        <fullName evidence="3">Uroporphyrinogen-III C-methyltransferase</fullName>
        <ecNumber evidence="2">2.1.1.107</ecNumber>
    </recommendedName>
    <alternativeName>
        <fullName evidence="8">Uroporphyrinogen III methylase</fullName>
    </alternativeName>
</protein>
<feature type="domain" description="Tetrapyrrole methylase" evidence="10">
    <location>
        <begin position="5"/>
        <end position="214"/>
    </location>
</feature>
<dbReference type="EMBL" id="SZON01001563">
    <property type="protein sequence ID" value="TKI90625.1"/>
    <property type="molecule type" value="Genomic_DNA"/>
</dbReference>
<evidence type="ECO:0000256" key="4">
    <source>
        <dbReference type="ARBA" id="ARBA00022603"/>
    </source>
</evidence>
<evidence type="ECO:0000256" key="3">
    <source>
        <dbReference type="ARBA" id="ARBA00018323"/>
    </source>
</evidence>
<dbReference type="InterPro" id="IPR050161">
    <property type="entry name" value="Siro_Cobalamin_biosynth"/>
</dbReference>
<dbReference type="FunFam" id="3.30.950.10:FF:000001">
    <property type="entry name" value="Siroheme synthase"/>
    <property type="match status" value="1"/>
</dbReference>
<dbReference type="CDD" id="cd11642">
    <property type="entry name" value="SUMT"/>
    <property type="match status" value="1"/>
</dbReference>
<dbReference type="NCBIfam" id="NF005524">
    <property type="entry name" value="PRK07168.1"/>
    <property type="match status" value="1"/>
</dbReference>
<dbReference type="NCBIfam" id="NF004790">
    <property type="entry name" value="PRK06136.1"/>
    <property type="match status" value="1"/>
</dbReference>
<dbReference type="InterPro" id="IPR003043">
    <property type="entry name" value="Uropor_MeTrfase_CS"/>
</dbReference>
<evidence type="ECO:0000256" key="8">
    <source>
        <dbReference type="ARBA" id="ARBA00079776"/>
    </source>
</evidence>
<evidence type="ECO:0000259" key="10">
    <source>
        <dbReference type="Pfam" id="PF00590"/>
    </source>
</evidence>
<dbReference type="GO" id="GO:0004851">
    <property type="term" value="F:uroporphyrin-III C-methyltransferase activity"/>
    <property type="evidence" value="ECO:0007669"/>
    <property type="project" value="UniProtKB-EC"/>
</dbReference>
<dbReference type="InterPro" id="IPR014776">
    <property type="entry name" value="4pyrrole_Mease_sub2"/>
</dbReference>
<dbReference type="NCBIfam" id="TIGR01469">
    <property type="entry name" value="cobA_cysG_Cterm"/>
    <property type="match status" value="1"/>
</dbReference>
<dbReference type="SUPFAM" id="SSF53790">
    <property type="entry name" value="Tetrapyrrole methylase"/>
    <property type="match status" value="1"/>
</dbReference>
<dbReference type="Gene3D" id="3.30.950.10">
    <property type="entry name" value="Methyltransferase, Cobalt-precorrin-4 Transmethylase, Domain 2"/>
    <property type="match status" value="1"/>
</dbReference>
<sequence length="283" mass="30776">MNGYVYLVGAGPGDEGLITKKAIDCLKLADIVLYDRLLNPTFLNYTKETCELIYCGKMPKNHTMRQEMINAHLLQFAKEGKTVVRLKGGDPSIFGRVGEEAETLVAANVPYEIVPGITSSIAASSYAGIPLTHRNHSNSVTLLTGHAKGSLTDHGKYNSSHNSDTIAYYMGIKNLPTICENLLQAGKKDDTPVAVIEWGTTGKQRVVTGTLSSIVSIVKNENISNPSMTIVGDVVSLRNQIAWKERKPLHGKKVLFASATNKTSLAKQKLQEAGAEIYQIPTF</sequence>
<evidence type="ECO:0000256" key="5">
    <source>
        <dbReference type="ARBA" id="ARBA00022679"/>
    </source>
</evidence>
<dbReference type="Pfam" id="PF00590">
    <property type="entry name" value="TP_methylase"/>
    <property type="match status" value="1"/>
</dbReference>
<dbReference type="FunFam" id="3.40.1010.10:FF:000001">
    <property type="entry name" value="Siroheme synthase"/>
    <property type="match status" value="1"/>
</dbReference>
<feature type="non-terminal residue" evidence="11">
    <location>
        <position position="283"/>
    </location>
</feature>
<keyword evidence="6" id="KW-0949">S-adenosyl-L-methionine</keyword>
<reference evidence="11 12" key="1">
    <citation type="journal article" date="2019" name="Environ. Microbiol.">
        <title>An active ?-lactamase is a part of an orchestrated cell wall stress resistance network of Bacillus subtilis and related rhizosphere species.</title>
        <authorList>
            <person name="Bucher T."/>
            <person name="Keren-Paz A."/>
            <person name="Hausser J."/>
            <person name="Olender T."/>
            <person name="Cytryn E."/>
            <person name="Kolodkin-Gal I."/>
        </authorList>
    </citation>
    <scope>NUCLEOTIDE SEQUENCE [LARGE SCALE GENOMIC DNA]</scope>
    <source>
        <strain evidence="11 12">I5</strain>
    </source>
</reference>
<comment type="caution">
    <text evidence="11">The sequence shown here is derived from an EMBL/GenBank/DDBJ whole genome shotgun (WGS) entry which is preliminary data.</text>
</comment>
<evidence type="ECO:0000256" key="2">
    <source>
        <dbReference type="ARBA" id="ARBA00012162"/>
    </source>
</evidence>
<organism evidence="11 12">
    <name type="scientific">Bacillus wiedmannii</name>
    <dbReference type="NCBI Taxonomy" id="1890302"/>
    <lineage>
        <taxon>Bacteria</taxon>
        <taxon>Bacillati</taxon>
        <taxon>Bacillota</taxon>
        <taxon>Bacilli</taxon>
        <taxon>Bacillales</taxon>
        <taxon>Bacillaceae</taxon>
        <taxon>Bacillus</taxon>
        <taxon>Bacillus cereus group</taxon>
    </lineage>
</organism>
<dbReference type="AlphaFoldDB" id="A0A4U3AQ83"/>
<evidence type="ECO:0000256" key="1">
    <source>
        <dbReference type="ARBA" id="ARBA00005879"/>
    </source>
</evidence>
<dbReference type="PANTHER" id="PTHR45790">
    <property type="entry name" value="SIROHEME SYNTHASE-RELATED"/>
    <property type="match status" value="1"/>
</dbReference>
<evidence type="ECO:0000313" key="12">
    <source>
        <dbReference type="Proteomes" id="UP000305222"/>
    </source>
</evidence>
<dbReference type="Proteomes" id="UP000305222">
    <property type="component" value="Unassembled WGS sequence"/>
</dbReference>
<evidence type="ECO:0000256" key="7">
    <source>
        <dbReference type="ARBA" id="ARBA00023244"/>
    </source>
</evidence>
<evidence type="ECO:0000256" key="6">
    <source>
        <dbReference type="ARBA" id="ARBA00022691"/>
    </source>
</evidence>
<accession>A0A4U3AQ83</accession>
<keyword evidence="4 9" id="KW-0489">Methyltransferase</keyword>
<gene>
    <name evidence="11" type="ORF">FC699_23715</name>
</gene>
<dbReference type="GO" id="GO:0032259">
    <property type="term" value="P:methylation"/>
    <property type="evidence" value="ECO:0007669"/>
    <property type="project" value="UniProtKB-KW"/>
</dbReference>
<dbReference type="EC" id="2.1.1.107" evidence="2"/>
<evidence type="ECO:0000313" key="11">
    <source>
        <dbReference type="EMBL" id="TKI90625.1"/>
    </source>
</evidence>
<keyword evidence="7" id="KW-0627">Porphyrin biosynthesis</keyword>
<dbReference type="InterPro" id="IPR014777">
    <property type="entry name" value="4pyrrole_Mease_sub1"/>
</dbReference>
<proteinExistence type="inferred from homology"/>
<name>A0A4U3AQ83_9BACI</name>
<keyword evidence="5 9" id="KW-0808">Transferase</keyword>
<dbReference type="PANTHER" id="PTHR45790:SF3">
    <property type="entry name" value="S-ADENOSYL-L-METHIONINE-DEPENDENT UROPORPHYRINOGEN III METHYLTRANSFERASE, CHLOROPLASTIC"/>
    <property type="match status" value="1"/>
</dbReference>